<dbReference type="Pfam" id="PF00534">
    <property type="entry name" value="Glycos_transf_1"/>
    <property type="match status" value="1"/>
</dbReference>
<dbReference type="InterPro" id="IPR027054">
    <property type="entry name" value="ALG2"/>
</dbReference>
<dbReference type="UniPathway" id="UPA00378"/>
<dbReference type="EC" id="2.4.1.132" evidence="3"/>
<evidence type="ECO:0000313" key="4">
    <source>
        <dbReference type="EMBL" id="CAD7226503.1"/>
    </source>
</evidence>
<comment type="pathway">
    <text evidence="3">Protein modification; protein glycosylation.</text>
</comment>
<dbReference type="OrthoDB" id="448893at2759"/>
<dbReference type="AlphaFoldDB" id="A0A7R8W7Q7"/>
<feature type="non-terminal residue" evidence="4">
    <location>
        <position position="1"/>
    </location>
</feature>
<comment type="catalytic activity">
    <reaction evidence="3">
        <text>a beta-D-Man-(1-&gt;4)-beta-D-GlcNAc-(1-&gt;4)-alpha-D-GlcNAc-diphospho-di-trans,poly-cis-dolichol + GDP-alpha-D-mannose = an alpha-D-Man-(1-&gt;3)-beta-D-Man-(1-&gt;4)-beta-D-GlcNAc-(1-&gt;4)-alpha-D-GlcNAc-diphospho-di-trans,poly-cis-dolichol + GDP + H(+)</text>
        <dbReference type="Rhea" id="RHEA:29515"/>
        <dbReference type="Rhea" id="RHEA-COMP:19511"/>
        <dbReference type="Rhea" id="RHEA-COMP:19513"/>
        <dbReference type="ChEBI" id="CHEBI:15378"/>
        <dbReference type="ChEBI" id="CHEBI:57527"/>
        <dbReference type="ChEBI" id="CHEBI:58189"/>
        <dbReference type="ChEBI" id="CHEBI:58472"/>
        <dbReference type="ChEBI" id="CHEBI:132510"/>
        <dbReference type="EC" id="2.4.1.132"/>
    </reaction>
    <physiologicalReaction direction="left-to-right" evidence="3">
        <dbReference type="Rhea" id="RHEA:29516"/>
    </physiologicalReaction>
</comment>
<reference evidence="4" key="1">
    <citation type="submission" date="2020-11" db="EMBL/GenBank/DDBJ databases">
        <authorList>
            <person name="Tran Van P."/>
        </authorList>
    </citation>
    <scope>NUCLEOTIDE SEQUENCE</scope>
</reference>
<name>A0A7R8W7Q7_9CRUS</name>
<evidence type="ECO:0000256" key="3">
    <source>
        <dbReference type="RuleBase" id="RU367136"/>
    </source>
</evidence>
<dbReference type="PANTHER" id="PTHR45918:SF1">
    <property type="entry name" value="ALPHA-1,3_1,6-MANNOSYLTRANSFERASE ALG2"/>
    <property type="match status" value="1"/>
</dbReference>
<dbReference type="EMBL" id="OB660845">
    <property type="protein sequence ID" value="CAD7226503.1"/>
    <property type="molecule type" value="Genomic_DNA"/>
</dbReference>
<dbReference type="SUPFAM" id="SSF53756">
    <property type="entry name" value="UDP-Glycosyltransferase/glycogen phosphorylase"/>
    <property type="match status" value="2"/>
</dbReference>
<dbReference type="Gene3D" id="3.40.50.2000">
    <property type="entry name" value="Glycogen Phosphorylase B"/>
    <property type="match status" value="1"/>
</dbReference>
<comment type="function">
    <text evidence="3">Mannosylates Man(2)GlcNAc(2)-dolichol diphosphate and Man(1)GlcNAc(2)-dolichol diphosphate to form Man(3)GlcNAc(2)-dolichol diphosphate.</text>
</comment>
<keyword evidence="2 3" id="KW-0808">Transferase</keyword>
<accession>A0A7R8W7Q7</accession>
<evidence type="ECO:0000256" key="2">
    <source>
        <dbReference type="ARBA" id="ARBA00022679"/>
    </source>
</evidence>
<keyword evidence="1 3" id="KW-0328">Glycosyltransferase</keyword>
<gene>
    <name evidence="4" type="ORF">CTOB1V02_LOCUS4421</name>
</gene>
<evidence type="ECO:0000256" key="1">
    <source>
        <dbReference type="ARBA" id="ARBA00022676"/>
    </source>
</evidence>
<protein>
    <recommendedName>
        <fullName evidence="3">Alpha-1,3/1,6-mannosyltransferase ALG2</fullName>
        <ecNumber evidence="3">2.4.1.132</ecNumber>
        <ecNumber evidence="3">2.4.1.257</ecNumber>
    </recommendedName>
    <alternativeName>
        <fullName evidence="3">GDP-Man:Man(1)GlcNAc(2)-PP-Dol alpha-1,3-mannosyltransferase</fullName>
    </alternativeName>
</protein>
<comment type="similarity">
    <text evidence="3">Belongs to the glycosyltransferase group 1 family.</text>
</comment>
<dbReference type="GO" id="GO:0005789">
    <property type="term" value="C:endoplasmic reticulum membrane"/>
    <property type="evidence" value="ECO:0007669"/>
    <property type="project" value="UniProtKB-SubCell"/>
</dbReference>
<dbReference type="EC" id="2.4.1.257" evidence="3"/>
<dbReference type="InterPro" id="IPR001296">
    <property type="entry name" value="Glyco_trans_1"/>
</dbReference>
<proteinExistence type="inferred from homology"/>
<dbReference type="PANTHER" id="PTHR45918">
    <property type="entry name" value="ALPHA-1,3/1,6-MANNOSYLTRANSFERASE ALG2"/>
    <property type="match status" value="1"/>
</dbReference>
<sequence length="233" mass="26526">SMNIIFLHPDLGIGGAERLVVDAAVALKRRGHVVRVITNHHDRSHCFPETKDEELCKNETLEVRPHLVLAGGYDERVEENVEYYKELLMMIVDMKLESKVLMLKSPDDKTKISLLKRCGCLLYTPDKEHFGIVPLEAMYMQCPVIAVRSGGPLETVVEGVTGYLCDNDPQAFSQKMTLLMTDCDLRNRLGRNGRERVREEFQFEVFAEKLDDVVKSVVEESRGDSNEKEKKKA</sequence>
<comment type="catalytic activity">
    <reaction evidence="3">
        <text>an alpha-D-Man-(1-&gt;3)-beta-D-Man-(1-&gt;4)-beta-D-GlcNAc-(1-&gt;4)-alpha-D-GlcNAc-diphospho-di-trans,poly-cis-dolichol + GDP-alpha-D-mannose = an alpha-D-Man-(1-&gt;3)-[alpha-D-Man-(1-&gt;6)]-beta-D-Man-(1-&gt;4)-beta-D-GlcNAc-(1-&gt;4)-alpha-D-GlcNAc-diphospho-di-trans,poly-cis-dolichol + GDP + H(+)</text>
        <dbReference type="Rhea" id="RHEA:29519"/>
        <dbReference type="Rhea" id="RHEA-COMP:19513"/>
        <dbReference type="Rhea" id="RHEA-COMP:19515"/>
        <dbReference type="ChEBI" id="CHEBI:15378"/>
        <dbReference type="ChEBI" id="CHEBI:57527"/>
        <dbReference type="ChEBI" id="CHEBI:58189"/>
        <dbReference type="ChEBI" id="CHEBI:132510"/>
        <dbReference type="ChEBI" id="CHEBI:132511"/>
        <dbReference type="EC" id="2.4.1.257"/>
    </reaction>
    <physiologicalReaction direction="left-to-right" evidence="3">
        <dbReference type="Rhea" id="RHEA:29520"/>
    </physiologicalReaction>
</comment>
<comment type="subcellular location">
    <subcellularLocation>
        <location evidence="3">Endoplasmic reticulum membrane</location>
        <topology evidence="3">Single-pass membrane protein</topology>
    </subcellularLocation>
</comment>
<dbReference type="GO" id="GO:0102704">
    <property type="term" value="F:GDP-Man:Man(2)GlcNAc(2)-PP-Dol alpha-1,6-mannosyltransferase activity"/>
    <property type="evidence" value="ECO:0007669"/>
    <property type="project" value="UniProtKB-UniRule"/>
</dbReference>
<dbReference type="GO" id="GO:0004378">
    <property type="term" value="F:GDP-Man:Man(1)GlcNAc(2)-PP-Dol alpha-1,3-mannosyltransferase activity"/>
    <property type="evidence" value="ECO:0007669"/>
    <property type="project" value="UniProtKB-UniRule"/>
</dbReference>
<organism evidence="4">
    <name type="scientific">Cyprideis torosa</name>
    <dbReference type="NCBI Taxonomy" id="163714"/>
    <lineage>
        <taxon>Eukaryota</taxon>
        <taxon>Metazoa</taxon>
        <taxon>Ecdysozoa</taxon>
        <taxon>Arthropoda</taxon>
        <taxon>Crustacea</taxon>
        <taxon>Oligostraca</taxon>
        <taxon>Ostracoda</taxon>
        <taxon>Podocopa</taxon>
        <taxon>Podocopida</taxon>
        <taxon>Cytherocopina</taxon>
        <taxon>Cytheroidea</taxon>
        <taxon>Cytherideidae</taxon>
        <taxon>Cyprideis</taxon>
    </lineage>
</organism>